<feature type="transmembrane region" description="Helical" evidence="1">
    <location>
        <begin position="72"/>
        <end position="95"/>
    </location>
</feature>
<evidence type="ECO:0000313" key="2">
    <source>
        <dbReference type="EMBL" id="AJZ61795.1"/>
    </source>
</evidence>
<sequence>MSSSAPPGPSPSNTPRPIAPRVWLYFVVGQAGWFVCVLSAARGVAWIGGAFVLATVVWHATRVAAPVPELKLVATAVLIGALWESLLVASGLLVYPGGALIGGTAPWWLLALWALFAVQFNVLFGWLKRRLFLAAMVGALAGPLSFRAGAALGAVRFGDPVLSLFALSVGWAVLMPLMLALARRWDGVHVPTD</sequence>
<feature type="transmembrane region" description="Helical" evidence="1">
    <location>
        <begin position="46"/>
        <end position="65"/>
    </location>
</feature>
<keyword evidence="1" id="KW-1133">Transmembrane helix</keyword>
<dbReference type="InterPro" id="IPR021306">
    <property type="entry name" value="DUF2878"/>
</dbReference>
<dbReference type="KEGG" id="bfn:OI25_4913"/>
<evidence type="ECO:0000256" key="1">
    <source>
        <dbReference type="SAM" id="Phobius"/>
    </source>
</evidence>
<dbReference type="EMBL" id="CP010027">
    <property type="protein sequence ID" value="AJZ61795.1"/>
    <property type="molecule type" value="Genomic_DNA"/>
</dbReference>
<dbReference type="Proteomes" id="UP000032614">
    <property type="component" value="Chromosome 2"/>
</dbReference>
<feature type="transmembrane region" description="Helical" evidence="1">
    <location>
        <begin position="107"/>
        <end position="124"/>
    </location>
</feature>
<dbReference type="Pfam" id="PF11086">
    <property type="entry name" value="DUF2878"/>
    <property type="match status" value="1"/>
</dbReference>
<accession>A0AAU8TLI1</accession>
<keyword evidence="1" id="KW-0812">Transmembrane</keyword>
<evidence type="ECO:0000313" key="3">
    <source>
        <dbReference type="Proteomes" id="UP000032614"/>
    </source>
</evidence>
<gene>
    <name evidence="2" type="ORF">OI25_4913</name>
</gene>
<feature type="transmembrane region" description="Helical" evidence="1">
    <location>
        <begin position="131"/>
        <end position="155"/>
    </location>
</feature>
<evidence type="ECO:0008006" key="4">
    <source>
        <dbReference type="Google" id="ProtNLM"/>
    </source>
</evidence>
<feature type="transmembrane region" description="Helical" evidence="1">
    <location>
        <begin position="161"/>
        <end position="182"/>
    </location>
</feature>
<proteinExistence type="predicted"/>
<protein>
    <recommendedName>
        <fullName evidence="4">DUF2878 domain-containing protein</fullName>
    </recommendedName>
</protein>
<name>A0AAU8TLI1_9BURK</name>
<keyword evidence="1" id="KW-0472">Membrane</keyword>
<organism evidence="2 3">
    <name type="scientific">Paraburkholderia fungorum</name>
    <dbReference type="NCBI Taxonomy" id="134537"/>
    <lineage>
        <taxon>Bacteria</taxon>
        <taxon>Pseudomonadati</taxon>
        <taxon>Pseudomonadota</taxon>
        <taxon>Betaproteobacteria</taxon>
        <taxon>Burkholderiales</taxon>
        <taxon>Burkholderiaceae</taxon>
        <taxon>Paraburkholderia</taxon>
    </lineage>
</organism>
<reference evidence="2 3" key="1">
    <citation type="journal article" date="2015" name="Genome Announc.">
        <title>Complete genome sequences for 59 burkholderia isolates, both pathogenic and near neighbor.</title>
        <authorList>
            <person name="Johnson S.L."/>
            <person name="Bishop-Lilly K.A."/>
            <person name="Ladner J.T."/>
            <person name="Daligault H.E."/>
            <person name="Davenport K.W."/>
            <person name="Jaissle J."/>
            <person name="Frey K.G."/>
            <person name="Koroleva G.I."/>
            <person name="Bruce D.C."/>
            <person name="Coyne S.R."/>
            <person name="Broomall S.M."/>
            <person name="Li P.E."/>
            <person name="Teshima H."/>
            <person name="Gibbons H.S."/>
            <person name="Palacios G.F."/>
            <person name="Rosenzweig C.N."/>
            <person name="Redden C.L."/>
            <person name="Xu Y."/>
            <person name="Minogue T.D."/>
            <person name="Chain P.S."/>
        </authorList>
    </citation>
    <scope>NUCLEOTIDE SEQUENCE [LARGE SCALE GENOMIC DNA]</scope>
    <source>
        <strain evidence="2 3">ATCC BAA-463</strain>
    </source>
</reference>
<dbReference type="AlphaFoldDB" id="A0AAU8TLI1"/>